<evidence type="ECO:0000256" key="5">
    <source>
        <dbReference type="PROSITE-ProRule" id="PRU00169"/>
    </source>
</evidence>
<dbReference type="SMART" id="SM00448">
    <property type="entry name" value="REC"/>
    <property type="match status" value="1"/>
</dbReference>
<dbReference type="PANTHER" id="PTHR43547:SF2">
    <property type="entry name" value="HYBRID SIGNAL TRANSDUCTION HISTIDINE KINASE C"/>
    <property type="match status" value="1"/>
</dbReference>
<evidence type="ECO:0000259" key="7">
    <source>
        <dbReference type="PROSITE" id="PS50110"/>
    </source>
</evidence>
<dbReference type="PROSITE" id="PS00041">
    <property type="entry name" value="HTH_ARAC_FAMILY_1"/>
    <property type="match status" value="1"/>
</dbReference>
<dbReference type="CDD" id="cd17574">
    <property type="entry name" value="REC_OmpR"/>
    <property type="match status" value="1"/>
</dbReference>
<sequence>MEKTISVSPKRYDSVDKAVILLVDDNKDVLAFVSDDLSEKYIVLNARNGKQALKILKEQIVQLVISDVMMPVMDGFELCRTIKESFEHGHIPVILLTAKDTLQSKIEGLELGADAYVEKPFSPEHLQAQVASLLKNRNKTKHYFSNSPLAYKKTIAYSKSDELFLEKLNGVILKNLNNTDLDVGHLAGMMNMSRPTLYRKIKSISDLTPNELINLARLKKSAELLNEGCLKIYEISELVGYSSQTHFGRNFLKQFGMSPSDYIIAQTSQ</sequence>
<gene>
    <name evidence="8" type="ORF">SNE25_06790</name>
</gene>
<dbReference type="InterPro" id="IPR020449">
    <property type="entry name" value="Tscrpt_reg_AraC-type_HTH"/>
</dbReference>
<dbReference type="PROSITE" id="PS01124">
    <property type="entry name" value="HTH_ARAC_FAMILY_2"/>
    <property type="match status" value="1"/>
</dbReference>
<keyword evidence="2" id="KW-0805">Transcription regulation</keyword>
<evidence type="ECO:0000256" key="3">
    <source>
        <dbReference type="ARBA" id="ARBA00023125"/>
    </source>
</evidence>
<dbReference type="PROSITE" id="PS50110">
    <property type="entry name" value="RESPONSE_REGULATORY"/>
    <property type="match status" value="1"/>
</dbReference>
<evidence type="ECO:0000256" key="1">
    <source>
        <dbReference type="ARBA" id="ARBA00022553"/>
    </source>
</evidence>
<dbReference type="InterPro" id="IPR009057">
    <property type="entry name" value="Homeodomain-like_sf"/>
</dbReference>
<reference evidence="8 9" key="1">
    <citation type="submission" date="2023-11" db="EMBL/GenBank/DDBJ databases">
        <title>Analysis of the Genomes of Mucilaginibacter gossypii cycad 4 and M. sabulilitoris SNA2: microbes with the potential for plant growth promotion.</title>
        <authorList>
            <person name="Hirsch A.M."/>
            <person name="Humm E."/>
            <person name="Rubbi M."/>
            <person name="Del Vecchio G."/>
            <person name="Ha S.M."/>
            <person name="Pellegrini M."/>
            <person name="Gunsalus R.P."/>
        </authorList>
    </citation>
    <scope>NUCLEOTIDE SEQUENCE [LARGE SCALE GENOMIC DNA]</scope>
    <source>
        <strain evidence="8 9">SNA2</strain>
    </source>
</reference>
<dbReference type="PANTHER" id="PTHR43547">
    <property type="entry name" value="TWO-COMPONENT HISTIDINE KINASE"/>
    <property type="match status" value="1"/>
</dbReference>
<dbReference type="Pfam" id="PF12833">
    <property type="entry name" value="HTH_18"/>
    <property type="match status" value="1"/>
</dbReference>
<dbReference type="Gene3D" id="3.40.50.2300">
    <property type="match status" value="1"/>
</dbReference>
<evidence type="ECO:0000259" key="6">
    <source>
        <dbReference type="PROSITE" id="PS01124"/>
    </source>
</evidence>
<keyword evidence="3" id="KW-0238">DNA-binding</keyword>
<dbReference type="InterPro" id="IPR001789">
    <property type="entry name" value="Sig_transdc_resp-reg_receiver"/>
</dbReference>
<dbReference type="SUPFAM" id="SSF46689">
    <property type="entry name" value="Homeodomain-like"/>
    <property type="match status" value="1"/>
</dbReference>
<dbReference type="RefSeq" id="WP_321564339.1">
    <property type="nucleotide sequence ID" value="NZ_CP139558.1"/>
</dbReference>
<dbReference type="Proteomes" id="UP001324380">
    <property type="component" value="Chromosome"/>
</dbReference>
<dbReference type="SUPFAM" id="SSF52172">
    <property type="entry name" value="CheY-like"/>
    <property type="match status" value="1"/>
</dbReference>
<dbReference type="Gene3D" id="1.10.10.60">
    <property type="entry name" value="Homeodomain-like"/>
    <property type="match status" value="1"/>
</dbReference>
<evidence type="ECO:0000256" key="2">
    <source>
        <dbReference type="ARBA" id="ARBA00023015"/>
    </source>
</evidence>
<keyword evidence="1 5" id="KW-0597">Phosphoprotein</keyword>
<name>A0ABZ0TRZ6_9SPHI</name>
<keyword evidence="9" id="KW-1185">Reference proteome</keyword>
<keyword evidence="4" id="KW-0804">Transcription</keyword>
<feature type="modified residue" description="4-aspartylphosphate" evidence="5">
    <location>
        <position position="67"/>
    </location>
</feature>
<dbReference type="PRINTS" id="PR00032">
    <property type="entry name" value="HTHARAC"/>
</dbReference>
<dbReference type="InterPro" id="IPR018062">
    <property type="entry name" value="HTH_AraC-typ_CS"/>
</dbReference>
<feature type="domain" description="HTH araC/xylS-type" evidence="6">
    <location>
        <begin position="166"/>
        <end position="265"/>
    </location>
</feature>
<organism evidence="8 9">
    <name type="scientific">Mucilaginibacter sabulilitoris</name>
    <dbReference type="NCBI Taxonomy" id="1173583"/>
    <lineage>
        <taxon>Bacteria</taxon>
        <taxon>Pseudomonadati</taxon>
        <taxon>Bacteroidota</taxon>
        <taxon>Sphingobacteriia</taxon>
        <taxon>Sphingobacteriales</taxon>
        <taxon>Sphingobacteriaceae</taxon>
        <taxon>Mucilaginibacter</taxon>
    </lineage>
</organism>
<dbReference type="InterPro" id="IPR011006">
    <property type="entry name" value="CheY-like_superfamily"/>
</dbReference>
<evidence type="ECO:0000313" key="8">
    <source>
        <dbReference type="EMBL" id="WPU95227.1"/>
    </source>
</evidence>
<dbReference type="InterPro" id="IPR018060">
    <property type="entry name" value="HTH_AraC"/>
</dbReference>
<dbReference type="Pfam" id="PF00072">
    <property type="entry name" value="Response_reg"/>
    <property type="match status" value="1"/>
</dbReference>
<protein>
    <submittedName>
        <fullName evidence="8">Response regulator</fullName>
    </submittedName>
</protein>
<dbReference type="SMART" id="SM00342">
    <property type="entry name" value="HTH_ARAC"/>
    <property type="match status" value="1"/>
</dbReference>
<dbReference type="EMBL" id="CP139558">
    <property type="protein sequence ID" value="WPU95227.1"/>
    <property type="molecule type" value="Genomic_DNA"/>
</dbReference>
<proteinExistence type="predicted"/>
<evidence type="ECO:0000313" key="9">
    <source>
        <dbReference type="Proteomes" id="UP001324380"/>
    </source>
</evidence>
<evidence type="ECO:0000256" key="4">
    <source>
        <dbReference type="ARBA" id="ARBA00023163"/>
    </source>
</evidence>
<feature type="domain" description="Response regulatory" evidence="7">
    <location>
        <begin position="19"/>
        <end position="134"/>
    </location>
</feature>
<accession>A0ABZ0TRZ6</accession>